<name>A0ABR9BCA6_9RHOO</name>
<proteinExistence type="predicted"/>
<gene>
    <name evidence="1" type="ORF">IFO67_13755</name>
</gene>
<dbReference type="EMBL" id="JACYTO010000002">
    <property type="protein sequence ID" value="MBD8503955.1"/>
    <property type="molecule type" value="Genomic_DNA"/>
</dbReference>
<protein>
    <submittedName>
        <fullName evidence="1">N-acetyltransferase</fullName>
    </submittedName>
</protein>
<organism evidence="1 2">
    <name type="scientific">Thauera sedimentorum</name>
    <dbReference type="NCBI Taxonomy" id="2767595"/>
    <lineage>
        <taxon>Bacteria</taxon>
        <taxon>Pseudomonadati</taxon>
        <taxon>Pseudomonadota</taxon>
        <taxon>Betaproteobacteria</taxon>
        <taxon>Rhodocyclales</taxon>
        <taxon>Zoogloeaceae</taxon>
        <taxon>Thauera</taxon>
    </lineage>
</organism>
<comment type="caution">
    <text evidence="1">The sequence shown here is derived from an EMBL/GenBank/DDBJ whole genome shotgun (WGS) entry which is preliminary data.</text>
</comment>
<dbReference type="Proteomes" id="UP000603602">
    <property type="component" value="Unassembled WGS sequence"/>
</dbReference>
<dbReference type="SUPFAM" id="SSF55729">
    <property type="entry name" value="Acyl-CoA N-acyltransferases (Nat)"/>
    <property type="match status" value="1"/>
</dbReference>
<sequence>MLHALRPLLELRIDVHHRPDDIAAELAALHRRLNTPGDTLHGIGALPALLPGLVFRYREADGEHYVYVEDPARGVLAGYTVFNRLIEVSRRADRHLRSPHSRYAPPYQGRGIASAVYEWALARGFCLVSGARQSTGAHALWRALARRHPCGYLDIRAKRIRYLGPQVTPATRDDLHTRMILLGRGWDLPRLRDEADVGDIAAKAAPTGR</sequence>
<evidence type="ECO:0000313" key="2">
    <source>
        <dbReference type="Proteomes" id="UP000603602"/>
    </source>
</evidence>
<evidence type="ECO:0000313" key="1">
    <source>
        <dbReference type="EMBL" id="MBD8503955.1"/>
    </source>
</evidence>
<reference evidence="2" key="1">
    <citation type="submission" date="2023-07" db="EMBL/GenBank/DDBJ databases">
        <title>Thauera sp. CAU 1555 isolated from sand of Yaerae Beach.</title>
        <authorList>
            <person name="Kim W."/>
        </authorList>
    </citation>
    <scope>NUCLEOTIDE SEQUENCE [LARGE SCALE GENOMIC DNA]</scope>
    <source>
        <strain evidence="2">CAU 1555</strain>
    </source>
</reference>
<accession>A0ABR9BCA6</accession>
<keyword evidence="2" id="KW-1185">Reference proteome</keyword>
<dbReference type="InterPro" id="IPR016181">
    <property type="entry name" value="Acyl_CoA_acyltransferase"/>
</dbReference>